<evidence type="ECO:0000256" key="2">
    <source>
        <dbReference type="ARBA" id="ARBA00006432"/>
    </source>
</evidence>
<dbReference type="GO" id="GO:0005778">
    <property type="term" value="C:peroxisomal membrane"/>
    <property type="evidence" value="ECO:0007669"/>
    <property type="project" value="UniProtKB-SubCell"/>
</dbReference>
<dbReference type="OrthoDB" id="288590at2759"/>
<evidence type="ECO:0000256" key="12">
    <source>
        <dbReference type="ARBA" id="ARBA00023136"/>
    </source>
</evidence>
<keyword evidence="8" id="KW-0276">Fatty acid metabolism</keyword>
<comment type="subcellular location">
    <subcellularLocation>
        <location evidence="1">Cell membrane</location>
        <topology evidence="1">Multi-pass membrane protein</topology>
    </subcellularLocation>
    <subcellularLocation>
        <location evidence="17">Peroxisome membrane</location>
    </subcellularLocation>
</comment>
<evidence type="ECO:0000313" key="26">
    <source>
        <dbReference type="Proteomes" id="UP000507470"/>
    </source>
</evidence>
<dbReference type="EC" id="6.2.1.3" evidence="14"/>
<dbReference type="EMBL" id="CACVKT020007873">
    <property type="protein sequence ID" value="CAC5411588.1"/>
    <property type="molecule type" value="Genomic_DNA"/>
</dbReference>
<dbReference type="Proteomes" id="UP000507470">
    <property type="component" value="Unassembled WGS sequence"/>
</dbReference>
<dbReference type="InterPro" id="IPR020845">
    <property type="entry name" value="AMP-binding_CS"/>
</dbReference>
<evidence type="ECO:0000256" key="7">
    <source>
        <dbReference type="ARBA" id="ARBA00022741"/>
    </source>
</evidence>
<gene>
    <name evidence="25" type="ORF">MCOR_44657</name>
</gene>
<protein>
    <recommendedName>
        <fullName evidence="20">Very long-chain fatty acid transport protein</fullName>
        <ecNumber evidence="14">6.2.1.3</ecNumber>
    </recommendedName>
    <alternativeName>
        <fullName evidence="16">Long-chain-fatty-acid--CoA ligase</fullName>
    </alternativeName>
    <alternativeName>
        <fullName evidence="21">Very-long-chain acyl-CoA synthetase</fullName>
    </alternativeName>
</protein>
<dbReference type="Gene3D" id="3.30.300.30">
    <property type="match status" value="1"/>
</dbReference>
<dbReference type="InterPro" id="IPR042099">
    <property type="entry name" value="ANL_N_sf"/>
</dbReference>
<comment type="similarity">
    <text evidence="2">Belongs to the ATP-dependent AMP-binding enzyme family.</text>
</comment>
<evidence type="ECO:0000256" key="8">
    <source>
        <dbReference type="ARBA" id="ARBA00022832"/>
    </source>
</evidence>
<dbReference type="GO" id="GO:0090434">
    <property type="term" value="F:oleoyl-CoA ligase activity"/>
    <property type="evidence" value="ECO:0007669"/>
    <property type="project" value="TreeGrafter"/>
</dbReference>
<evidence type="ECO:0000256" key="13">
    <source>
        <dbReference type="ARBA" id="ARBA00023140"/>
    </source>
</evidence>
<dbReference type="FunFam" id="3.30.300.30:FF:000002">
    <property type="entry name" value="Long-chain fatty acid transport protein 1"/>
    <property type="match status" value="1"/>
</dbReference>
<feature type="domain" description="AMP-binding enzyme C-terminal" evidence="24">
    <location>
        <begin position="523"/>
        <end position="598"/>
    </location>
</feature>
<evidence type="ECO:0000256" key="19">
    <source>
        <dbReference type="ARBA" id="ARBA00060276"/>
    </source>
</evidence>
<dbReference type="AlphaFoldDB" id="A0A6J8DSI6"/>
<comment type="function">
    <text evidence="19">Acyl-CoA synthetase required for both the import of long chain fatty acids (LCFAs) (C14-C18) and the activation very long chain fatty acids (VLCFAs) (C20-C26) by esterification of the fatty acids into metabolically active CoA-thioesters for subsequent degradation or incorporation into phospholipids. The transport and fatty acyl-CoA synthetase activities are genetically separable and are thus independent activities. Esterifies VLCFAs in the peroxisome matrix. The VLCFAs are actively transported into peroxisomes by a PXA1-PXA2 heterodimeric transporter in the peroxisomal membrane.</text>
</comment>
<keyword evidence="4" id="KW-1003">Cell membrane</keyword>
<evidence type="ECO:0000256" key="17">
    <source>
        <dbReference type="ARBA" id="ARBA00046271"/>
    </source>
</evidence>
<dbReference type="SUPFAM" id="SSF56801">
    <property type="entry name" value="Acetyl-CoA synthetase-like"/>
    <property type="match status" value="1"/>
</dbReference>
<keyword evidence="5 25" id="KW-0436">Ligase</keyword>
<keyword evidence="11" id="KW-0445">Lipid transport</keyword>
<name>A0A6J8DSI6_MYTCO</name>
<keyword evidence="12 22" id="KW-0472">Membrane</keyword>
<dbReference type="PANTHER" id="PTHR43107">
    <property type="entry name" value="LONG-CHAIN FATTY ACID TRANSPORT PROTEIN"/>
    <property type="match status" value="1"/>
</dbReference>
<dbReference type="Gene3D" id="3.40.50.12780">
    <property type="entry name" value="N-terminal domain of ligase-like"/>
    <property type="match status" value="1"/>
</dbReference>
<evidence type="ECO:0000259" key="24">
    <source>
        <dbReference type="Pfam" id="PF13193"/>
    </source>
</evidence>
<evidence type="ECO:0000256" key="1">
    <source>
        <dbReference type="ARBA" id="ARBA00004651"/>
    </source>
</evidence>
<evidence type="ECO:0000256" key="15">
    <source>
        <dbReference type="ARBA" id="ARBA00036527"/>
    </source>
</evidence>
<evidence type="ECO:0000313" key="25">
    <source>
        <dbReference type="EMBL" id="CAC5411588.1"/>
    </source>
</evidence>
<keyword evidence="7" id="KW-0547">Nucleotide-binding</keyword>
<keyword evidence="3" id="KW-0813">Transport</keyword>
<sequence>MDNMSLVKCGVFFTLGAILSFGLGFSCKITTLLIIATYLATGGWKFIWVVINTLPRDAKALKVLIKLKLVTKNHIQNNITIPMIFTKTAKKHPSKPCLVSEEGTLTFEEVENLSNQIANYFYQAGYRKGDVVALCFPENRIQYVCYWLGLAKIGVVAALINYNQRDIALSHSINAADSKAIIFTQDLSDALTDVASQIQNKVRFYCTGNMSPNQVLSTVMLQSELARSPTYPPPAVKVGYTEKLFYVFTSGTTGLPKAAIISHSRFYYMTVGATSLANMTENDVVYDTLPLYHTAGGVVGVGSMIVLGCTLVVRKKFSASRFWDDCIQNNCTAAQYIGEICRYLLATPAKPTDNQHKVRVMFGNGLKPEIWKMFQDRFGVKQMGEFYGATEGNCNTMNPDNTIGAVGFTTMIAPFLYPITLIRFNKDTGEYLRDRNGICIKAKPGEPGELVGKIVKGDALREFDGYVNRQATDKKVCPDVFKKGDLAFLTGDVLIMDTFGYFYFQDRTGDTFRWRGENVSTYEVESIISKHIQLKDSVVYGVEVKGLEGKAGMATIVDEHKTLDLLSLTKALQKSLPPYARPVFIRLASEVDTTGTHKLKKVDLAKEGFNPNIIKDHLYYLNSKTQQYEPLTVQVYNDICSGKIRL</sequence>
<evidence type="ECO:0000256" key="18">
    <source>
        <dbReference type="ARBA" id="ARBA00048666"/>
    </source>
</evidence>
<organism evidence="25 26">
    <name type="scientific">Mytilus coruscus</name>
    <name type="common">Sea mussel</name>
    <dbReference type="NCBI Taxonomy" id="42192"/>
    <lineage>
        <taxon>Eukaryota</taxon>
        <taxon>Metazoa</taxon>
        <taxon>Spiralia</taxon>
        <taxon>Lophotrochozoa</taxon>
        <taxon>Mollusca</taxon>
        <taxon>Bivalvia</taxon>
        <taxon>Autobranchia</taxon>
        <taxon>Pteriomorphia</taxon>
        <taxon>Mytilida</taxon>
        <taxon>Mytiloidea</taxon>
        <taxon>Mytilidae</taxon>
        <taxon>Mytilinae</taxon>
        <taxon>Mytilus</taxon>
    </lineage>
</organism>
<evidence type="ECO:0000256" key="3">
    <source>
        <dbReference type="ARBA" id="ARBA00022448"/>
    </source>
</evidence>
<dbReference type="GO" id="GO:0005524">
    <property type="term" value="F:ATP binding"/>
    <property type="evidence" value="ECO:0007669"/>
    <property type="project" value="UniProtKB-KW"/>
</dbReference>
<evidence type="ECO:0000256" key="6">
    <source>
        <dbReference type="ARBA" id="ARBA00022692"/>
    </source>
</evidence>
<dbReference type="InterPro" id="IPR000873">
    <property type="entry name" value="AMP-dep_synth/lig_dom"/>
</dbReference>
<keyword evidence="13" id="KW-0576">Peroxisome</keyword>
<evidence type="ECO:0000256" key="14">
    <source>
        <dbReference type="ARBA" id="ARBA00026121"/>
    </source>
</evidence>
<keyword evidence="10 22" id="KW-1133">Transmembrane helix</keyword>
<feature type="domain" description="AMP-dependent synthetase/ligase" evidence="23">
    <location>
        <begin position="85"/>
        <end position="451"/>
    </location>
</feature>
<feature type="transmembrane region" description="Helical" evidence="22">
    <location>
        <begin position="291"/>
        <end position="313"/>
    </location>
</feature>
<dbReference type="NCBIfam" id="NF006134">
    <property type="entry name" value="PRK08279.1"/>
    <property type="match status" value="1"/>
</dbReference>
<dbReference type="FunFam" id="3.40.50.12780:FF:000019">
    <property type="entry name" value="Long-chain fatty acid transporter"/>
    <property type="match status" value="1"/>
</dbReference>
<accession>A0A6J8DSI6</accession>
<dbReference type="InterPro" id="IPR045851">
    <property type="entry name" value="AMP-bd_C_sf"/>
</dbReference>
<keyword evidence="6 22" id="KW-0812">Transmembrane</keyword>
<dbReference type="GO" id="GO:0044539">
    <property type="term" value="P:long-chain fatty acid import into cell"/>
    <property type="evidence" value="ECO:0007669"/>
    <property type="project" value="TreeGrafter"/>
</dbReference>
<dbReference type="GO" id="GO:0005789">
    <property type="term" value="C:endoplasmic reticulum membrane"/>
    <property type="evidence" value="ECO:0007669"/>
    <property type="project" value="TreeGrafter"/>
</dbReference>
<evidence type="ECO:0000256" key="9">
    <source>
        <dbReference type="ARBA" id="ARBA00022840"/>
    </source>
</evidence>
<reference evidence="25 26" key="1">
    <citation type="submission" date="2020-06" db="EMBL/GenBank/DDBJ databases">
        <authorList>
            <person name="Li R."/>
            <person name="Bekaert M."/>
        </authorList>
    </citation>
    <scope>NUCLEOTIDE SEQUENCE [LARGE SCALE GENOMIC DNA]</scope>
    <source>
        <strain evidence="26">wild</strain>
    </source>
</reference>
<dbReference type="Pfam" id="PF00501">
    <property type="entry name" value="AMP-binding"/>
    <property type="match status" value="1"/>
</dbReference>
<evidence type="ECO:0000256" key="16">
    <source>
        <dbReference type="ARBA" id="ARBA00041297"/>
    </source>
</evidence>
<evidence type="ECO:0000256" key="11">
    <source>
        <dbReference type="ARBA" id="ARBA00023055"/>
    </source>
</evidence>
<dbReference type="GO" id="GO:0005886">
    <property type="term" value="C:plasma membrane"/>
    <property type="evidence" value="ECO:0007669"/>
    <property type="project" value="UniProtKB-SubCell"/>
</dbReference>
<proteinExistence type="inferred from homology"/>
<dbReference type="GO" id="GO:0005324">
    <property type="term" value="F:long-chain fatty acid transmembrane transporter activity"/>
    <property type="evidence" value="ECO:0007669"/>
    <property type="project" value="TreeGrafter"/>
</dbReference>
<dbReference type="PROSITE" id="PS00455">
    <property type="entry name" value="AMP_BINDING"/>
    <property type="match status" value="1"/>
</dbReference>
<comment type="catalytic activity">
    <reaction evidence="18">
        <text>tetracosanoate + ATP + CoA = tetracosanoyl-CoA + AMP + diphosphate</text>
        <dbReference type="Rhea" id="RHEA:33639"/>
        <dbReference type="ChEBI" id="CHEBI:30616"/>
        <dbReference type="ChEBI" id="CHEBI:31014"/>
        <dbReference type="ChEBI" id="CHEBI:33019"/>
        <dbReference type="ChEBI" id="CHEBI:57287"/>
        <dbReference type="ChEBI" id="CHEBI:65052"/>
        <dbReference type="ChEBI" id="CHEBI:456215"/>
    </reaction>
    <physiologicalReaction direction="left-to-right" evidence="18">
        <dbReference type="Rhea" id="RHEA:33640"/>
    </physiologicalReaction>
</comment>
<evidence type="ECO:0000256" key="20">
    <source>
        <dbReference type="ARBA" id="ARBA00068795"/>
    </source>
</evidence>
<evidence type="ECO:0000256" key="21">
    <source>
        <dbReference type="ARBA" id="ARBA00078285"/>
    </source>
</evidence>
<dbReference type="InterPro" id="IPR025110">
    <property type="entry name" value="AMP-bd_C"/>
</dbReference>
<evidence type="ECO:0000256" key="5">
    <source>
        <dbReference type="ARBA" id="ARBA00022598"/>
    </source>
</evidence>
<keyword evidence="8" id="KW-0443">Lipid metabolism</keyword>
<dbReference type="GO" id="GO:0001579">
    <property type="term" value="P:medium-chain fatty acid transport"/>
    <property type="evidence" value="ECO:0007669"/>
    <property type="project" value="TreeGrafter"/>
</dbReference>
<evidence type="ECO:0000259" key="23">
    <source>
        <dbReference type="Pfam" id="PF00501"/>
    </source>
</evidence>
<dbReference type="PANTHER" id="PTHR43107:SF15">
    <property type="entry name" value="FATTY ACID TRANSPORT PROTEIN 3, ISOFORM A"/>
    <property type="match status" value="1"/>
</dbReference>
<comment type="catalytic activity">
    <reaction evidence="15">
        <text>a very long-chain fatty acid + ATP + CoA = a very long-chain fatty acyl-CoA + AMP + diphosphate</text>
        <dbReference type="Rhea" id="RHEA:54536"/>
        <dbReference type="ChEBI" id="CHEBI:30616"/>
        <dbReference type="ChEBI" id="CHEBI:33019"/>
        <dbReference type="ChEBI" id="CHEBI:57287"/>
        <dbReference type="ChEBI" id="CHEBI:58950"/>
        <dbReference type="ChEBI" id="CHEBI:138261"/>
        <dbReference type="ChEBI" id="CHEBI:456215"/>
    </reaction>
    <physiologicalReaction direction="left-to-right" evidence="15">
        <dbReference type="Rhea" id="RHEA:54537"/>
    </physiologicalReaction>
</comment>
<dbReference type="Pfam" id="PF13193">
    <property type="entry name" value="AMP-binding_C"/>
    <property type="match status" value="1"/>
</dbReference>
<keyword evidence="26" id="KW-1185">Reference proteome</keyword>
<keyword evidence="9" id="KW-0067">ATP-binding</keyword>
<evidence type="ECO:0000256" key="4">
    <source>
        <dbReference type="ARBA" id="ARBA00022475"/>
    </source>
</evidence>
<evidence type="ECO:0000256" key="22">
    <source>
        <dbReference type="SAM" id="Phobius"/>
    </source>
</evidence>
<evidence type="ECO:0000256" key="10">
    <source>
        <dbReference type="ARBA" id="ARBA00022989"/>
    </source>
</evidence>